<evidence type="ECO:0000313" key="1">
    <source>
        <dbReference type="EMBL" id="CAF3686711.1"/>
    </source>
</evidence>
<gene>
    <name evidence="1" type="ORF">FNK824_LOCUS8225</name>
</gene>
<dbReference type="AlphaFoldDB" id="A0A818U1K1"/>
<dbReference type="EMBL" id="CAJOBE010000804">
    <property type="protein sequence ID" value="CAF3686711.1"/>
    <property type="molecule type" value="Genomic_DNA"/>
</dbReference>
<reference evidence="1" key="1">
    <citation type="submission" date="2021-02" db="EMBL/GenBank/DDBJ databases">
        <authorList>
            <person name="Nowell W R."/>
        </authorList>
    </citation>
    <scope>NUCLEOTIDE SEQUENCE</scope>
</reference>
<proteinExistence type="predicted"/>
<organism evidence="1 2">
    <name type="scientific">Rotaria sordida</name>
    <dbReference type="NCBI Taxonomy" id="392033"/>
    <lineage>
        <taxon>Eukaryota</taxon>
        <taxon>Metazoa</taxon>
        <taxon>Spiralia</taxon>
        <taxon>Gnathifera</taxon>
        <taxon>Rotifera</taxon>
        <taxon>Eurotatoria</taxon>
        <taxon>Bdelloidea</taxon>
        <taxon>Philodinida</taxon>
        <taxon>Philodinidae</taxon>
        <taxon>Rotaria</taxon>
    </lineage>
</organism>
<dbReference type="Proteomes" id="UP000663874">
    <property type="component" value="Unassembled WGS sequence"/>
</dbReference>
<sequence length="222" mass="26334">MSSETKTTIVIVSDDEMKRVQPTKRDDVVEINCTTDQQQKVEKFVERNRTRLFSRTNLNDLSNLKCFSLTCFIPTNTYDNRLIPLLRRMTYLEKLTLYIRLVDRSTFVDGTYLHNEILMHMSQLHRFNFYISTQIPIDDSVHRLSDDNIKQTFNNIGYYQTSCIVDYYCSLNAISHVFSLPFLFNRLEMITNRFSSIIFSHVTYLQVVDTIQFNYSFCHSNY</sequence>
<accession>A0A818U1K1</accession>
<protein>
    <submittedName>
        <fullName evidence="1">Uncharacterized protein</fullName>
    </submittedName>
</protein>
<name>A0A818U1K1_9BILA</name>
<evidence type="ECO:0000313" key="2">
    <source>
        <dbReference type="Proteomes" id="UP000663874"/>
    </source>
</evidence>
<comment type="caution">
    <text evidence="1">The sequence shown here is derived from an EMBL/GenBank/DDBJ whole genome shotgun (WGS) entry which is preliminary data.</text>
</comment>